<keyword evidence="1" id="KW-0472">Membrane</keyword>
<evidence type="ECO:0000256" key="1">
    <source>
        <dbReference type="SAM" id="Phobius"/>
    </source>
</evidence>
<evidence type="ECO:0000313" key="3">
    <source>
        <dbReference type="Proteomes" id="UP001146793"/>
    </source>
</evidence>
<accession>A0AAV7ZJV4</accession>
<protein>
    <submittedName>
        <fullName evidence="2">Uncharacterized protein</fullName>
    </submittedName>
</protein>
<dbReference type="Proteomes" id="UP001146793">
    <property type="component" value="Unassembled WGS sequence"/>
</dbReference>
<keyword evidence="1" id="KW-1133">Transmembrane helix</keyword>
<comment type="caution">
    <text evidence="2">The sequence shown here is derived from an EMBL/GenBank/DDBJ whole genome shotgun (WGS) entry which is preliminary data.</text>
</comment>
<dbReference type="AlphaFoldDB" id="A0AAV7ZJV4"/>
<reference evidence="2" key="1">
    <citation type="submission" date="2022-08" db="EMBL/GenBank/DDBJ databases">
        <title>Novel sulphate-reducing endosymbionts in the free-living metamonad Anaeramoeba.</title>
        <authorList>
            <person name="Jerlstrom-Hultqvist J."/>
            <person name="Cepicka I."/>
            <person name="Gallot-Lavallee L."/>
            <person name="Salas-Leiva D."/>
            <person name="Curtis B.A."/>
            <person name="Zahonova K."/>
            <person name="Pipaliya S."/>
            <person name="Dacks J."/>
            <person name="Roger A.J."/>
        </authorList>
    </citation>
    <scope>NUCLEOTIDE SEQUENCE</scope>
    <source>
        <strain evidence="2">Busselton2</strain>
    </source>
</reference>
<proteinExistence type="predicted"/>
<organism evidence="2 3">
    <name type="scientific">Anaeramoeba flamelloides</name>
    <dbReference type="NCBI Taxonomy" id="1746091"/>
    <lineage>
        <taxon>Eukaryota</taxon>
        <taxon>Metamonada</taxon>
        <taxon>Anaeramoebidae</taxon>
        <taxon>Anaeramoeba</taxon>
    </lineage>
</organism>
<feature type="transmembrane region" description="Helical" evidence="1">
    <location>
        <begin position="51"/>
        <end position="68"/>
    </location>
</feature>
<gene>
    <name evidence="2" type="ORF">M0812_16142</name>
</gene>
<keyword evidence="1" id="KW-0812">Transmembrane</keyword>
<name>A0AAV7ZJV4_9EUKA</name>
<evidence type="ECO:0000313" key="2">
    <source>
        <dbReference type="EMBL" id="KAJ3440094.1"/>
    </source>
</evidence>
<dbReference type="EMBL" id="JANTQA010000032">
    <property type="protein sequence ID" value="KAJ3440094.1"/>
    <property type="molecule type" value="Genomic_DNA"/>
</dbReference>
<sequence>MIGVLNQMRFLFSNPTIVVISFLKNKKKDFEKHLTASYELGILSQYAFSKLWILFFIIKFIIPYLVVLKKKGFVKSLQFFSSKENSALIDSVKKVLLKSARPTIYTNEFCPNCDFCDLSLSKGAKKLLETENAGGSSIISEALSFEVLHRLFRCKLLATEMEIQYKDPHSPITDYAISIDGQAFGVSVTRAMKWPIGSTFTTVDGTKLLKKKLSGIIKSTKNAINPKFEKQILHIWAENSKTKDTLIDIWENDLCDSLKSNTFILITTAENNCEYIFWNKPLQN</sequence>